<dbReference type="OrthoDB" id="4829at2759"/>
<dbReference type="GO" id="GO:0015513">
    <property type="term" value="F:high-affinity secondary active nitrite transmembrane transporter activity"/>
    <property type="evidence" value="ECO:0007669"/>
    <property type="project" value="TreeGrafter"/>
</dbReference>
<sequence>MDALSPAEVTAGFVNTGAKKAAQPYYVSFFKAWMAGWMLCFGAMLVQLIQGGSGTLRTDYPALISLLAAFFFPVGLLMLVMTGQELVTAHLMFMPMALLKRRIKAWELLVNWIVVFFGNLAGALCYVAFMGHYSHLYNTDALIKYSQTVSISKTGEGWGPCVLRGIGCNFLVCTAVWLGAGSRENSSKIMAIHFPAMLFVFLGFEHVVVNMYYIPMGMLNGSGVKVSHYIAQSMIPSLIGNIIGGCLLGIPMVLFYESPELPLFDRLPGRKRSARRPSVIVERSSGQVTPIDNQSVIDHSVKPGKERS</sequence>
<keyword evidence="3 6" id="KW-1133">Transmembrane helix</keyword>
<protein>
    <recommendedName>
        <fullName evidence="9">Formate/nitrite transporter</fullName>
    </recommendedName>
</protein>
<feature type="transmembrane region" description="Helical" evidence="6">
    <location>
        <begin position="234"/>
        <end position="256"/>
    </location>
</feature>
<dbReference type="PANTHER" id="PTHR30520">
    <property type="entry name" value="FORMATE TRANSPORTER-RELATED"/>
    <property type="match status" value="1"/>
</dbReference>
<evidence type="ECO:0000256" key="3">
    <source>
        <dbReference type="ARBA" id="ARBA00022989"/>
    </source>
</evidence>
<keyword evidence="8" id="KW-1185">Reference proteome</keyword>
<feature type="transmembrane region" description="Helical" evidence="6">
    <location>
        <begin position="162"/>
        <end position="180"/>
    </location>
</feature>
<dbReference type="EMBL" id="RSCE01000024">
    <property type="protein sequence ID" value="RSH76557.1"/>
    <property type="molecule type" value="Genomic_DNA"/>
</dbReference>
<feature type="transmembrane region" description="Helical" evidence="6">
    <location>
        <begin position="29"/>
        <end position="50"/>
    </location>
</feature>
<proteinExistence type="inferred from homology"/>
<dbReference type="RefSeq" id="XP_028471704.1">
    <property type="nucleotide sequence ID" value="XM_028621069.1"/>
</dbReference>
<feature type="transmembrane region" description="Helical" evidence="6">
    <location>
        <begin position="108"/>
        <end position="129"/>
    </location>
</feature>
<dbReference type="Proteomes" id="UP000279236">
    <property type="component" value="Unassembled WGS sequence"/>
</dbReference>
<dbReference type="GO" id="GO:0015707">
    <property type="term" value="P:nitrite transport"/>
    <property type="evidence" value="ECO:0007669"/>
    <property type="project" value="TreeGrafter"/>
</dbReference>
<feature type="transmembrane region" description="Helical" evidence="6">
    <location>
        <begin position="192"/>
        <end position="214"/>
    </location>
</feature>
<dbReference type="InterPro" id="IPR023271">
    <property type="entry name" value="Aquaporin-like"/>
</dbReference>
<evidence type="ECO:0000313" key="7">
    <source>
        <dbReference type="EMBL" id="RSH76557.1"/>
    </source>
</evidence>
<name>A0A427XCM2_9TREE</name>
<organism evidence="7 8">
    <name type="scientific">Apiotrichum porosum</name>
    <dbReference type="NCBI Taxonomy" id="105984"/>
    <lineage>
        <taxon>Eukaryota</taxon>
        <taxon>Fungi</taxon>
        <taxon>Dikarya</taxon>
        <taxon>Basidiomycota</taxon>
        <taxon>Agaricomycotina</taxon>
        <taxon>Tremellomycetes</taxon>
        <taxon>Trichosporonales</taxon>
        <taxon>Trichosporonaceae</taxon>
        <taxon>Apiotrichum</taxon>
    </lineage>
</organism>
<evidence type="ECO:0000256" key="5">
    <source>
        <dbReference type="ARBA" id="ARBA00049660"/>
    </source>
</evidence>
<evidence type="ECO:0000313" key="8">
    <source>
        <dbReference type="Proteomes" id="UP000279236"/>
    </source>
</evidence>
<accession>A0A427XCM2</accession>
<dbReference type="STRING" id="105984.A0A427XCM2"/>
<evidence type="ECO:0000256" key="6">
    <source>
        <dbReference type="SAM" id="Phobius"/>
    </source>
</evidence>
<dbReference type="GO" id="GO:0005886">
    <property type="term" value="C:plasma membrane"/>
    <property type="evidence" value="ECO:0007669"/>
    <property type="project" value="TreeGrafter"/>
</dbReference>
<feature type="transmembrane region" description="Helical" evidence="6">
    <location>
        <begin position="62"/>
        <end position="87"/>
    </location>
</feature>
<dbReference type="InterPro" id="IPR000292">
    <property type="entry name" value="For/NO2_transpt"/>
</dbReference>
<comment type="subcellular location">
    <subcellularLocation>
        <location evidence="1">Membrane</location>
        <topology evidence="1">Multi-pass membrane protein</topology>
    </subcellularLocation>
</comment>
<reference evidence="7 8" key="1">
    <citation type="submission" date="2018-11" db="EMBL/GenBank/DDBJ databases">
        <title>Genome sequence of Apiotrichum porosum DSM 27194.</title>
        <authorList>
            <person name="Aliyu H."/>
            <person name="Gorte O."/>
            <person name="Ochsenreither K."/>
        </authorList>
    </citation>
    <scope>NUCLEOTIDE SEQUENCE [LARGE SCALE GENOMIC DNA]</scope>
    <source>
        <strain evidence="7 8">DSM 27194</strain>
    </source>
</reference>
<comment type="similarity">
    <text evidence="5">Belongs to the FNT transporter (TC 1.A.16) family.</text>
</comment>
<evidence type="ECO:0000256" key="4">
    <source>
        <dbReference type="ARBA" id="ARBA00023136"/>
    </source>
</evidence>
<dbReference type="PANTHER" id="PTHR30520:SF6">
    <property type="entry name" value="FORMATE_NITRATE FAMILY TRANSPORTER (EUROFUNG)"/>
    <property type="match status" value="1"/>
</dbReference>
<keyword evidence="4 6" id="KW-0472">Membrane</keyword>
<evidence type="ECO:0000256" key="1">
    <source>
        <dbReference type="ARBA" id="ARBA00004141"/>
    </source>
</evidence>
<gene>
    <name evidence="7" type="ORF">EHS24_005546</name>
</gene>
<comment type="caution">
    <text evidence="7">The sequence shown here is derived from an EMBL/GenBank/DDBJ whole genome shotgun (WGS) entry which is preliminary data.</text>
</comment>
<evidence type="ECO:0008006" key="9">
    <source>
        <dbReference type="Google" id="ProtNLM"/>
    </source>
</evidence>
<dbReference type="AlphaFoldDB" id="A0A427XCM2"/>
<dbReference type="Pfam" id="PF01226">
    <property type="entry name" value="Form_Nir_trans"/>
    <property type="match status" value="1"/>
</dbReference>
<keyword evidence="2 6" id="KW-0812">Transmembrane</keyword>
<evidence type="ECO:0000256" key="2">
    <source>
        <dbReference type="ARBA" id="ARBA00022692"/>
    </source>
</evidence>
<dbReference type="Gene3D" id="1.20.1080.10">
    <property type="entry name" value="Glycerol uptake facilitator protein"/>
    <property type="match status" value="1"/>
</dbReference>
<dbReference type="GeneID" id="39590089"/>